<evidence type="ECO:0000313" key="2">
    <source>
        <dbReference type="Proteomes" id="UP000078397"/>
    </source>
</evidence>
<dbReference type="EMBL" id="LSBJ02000004">
    <property type="protein sequence ID" value="OWT42990.1"/>
    <property type="molecule type" value="Genomic_DNA"/>
</dbReference>
<sequence length="103" mass="11678">MLLLRHLTTRHTCIPCSSQEMERTILPARPTVATSATLQPCHRDAASRLCYEFESAWPVPCPSLPSNNPAQDSAFLWLDALNMFNAKIKRLPDCTQPDHHAHW</sequence>
<organism evidence="1 2">
    <name type="scientific">Pochonia chlamydosporia 170</name>
    <dbReference type="NCBI Taxonomy" id="1380566"/>
    <lineage>
        <taxon>Eukaryota</taxon>
        <taxon>Fungi</taxon>
        <taxon>Dikarya</taxon>
        <taxon>Ascomycota</taxon>
        <taxon>Pezizomycotina</taxon>
        <taxon>Sordariomycetes</taxon>
        <taxon>Hypocreomycetidae</taxon>
        <taxon>Hypocreales</taxon>
        <taxon>Clavicipitaceae</taxon>
        <taxon>Pochonia</taxon>
    </lineage>
</organism>
<comment type="caution">
    <text evidence="1">The sequence shown here is derived from an EMBL/GenBank/DDBJ whole genome shotgun (WGS) entry which is preliminary data.</text>
</comment>
<dbReference type="GeneID" id="33936728"/>
<dbReference type="RefSeq" id="XP_022285448.1">
    <property type="nucleotide sequence ID" value="XM_022429498.1"/>
</dbReference>
<evidence type="ECO:0000313" key="1">
    <source>
        <dbReference type="EMBL" id="OWT42990.1"/>
    </source>
</evidence>
<protein>
    <submittedName>
        <fullName evidence="1">Uncharacterized protein</fullName>
    </submittedName>
</protein>
<reference evidence="1 2" key="1">
    <citation type="journal article" date="2016" name="PLoS Pathog.">
        <title>Biosynthesis of antibiotic leucinostatins in bio-control fungus Purpureocillium lilacinum and their inhibition on phytophthora revealed by genome mining.</title>
        <authorList>
            <person name="Wang G."/>
            <person name="Liu Z."/>
            <person name="Lin R."/>
            <person name="Li E."/>
            <person name="Mao Z."/>
            <person name="Ling J."/>
            <person name="Yang Y."/>
            <person name="Yin W.B."/>
            <person name="Xie B."/>
        </authorList>
    </citation>
    <scope>NUCLEOTIDE SEQUENCE [LARGE SCALE GENOMIC DNA]</scope>
    <source>
        <strain evidence="1">170</strain>
    </source>
</reference>
<name>A0A219AQB9_METCM</name>
<keyword evidence="2" id="KW-1185">Reference proteome</keyword>
<dbReference type="Proteomes" id="UP000078397">
    <property type="component" value="Unassembled WGS sequence"/>
</dbReference>
<accession>A0A219AQB9</accession>
<proteinExistence type="predicted"/>
<dbReference type="AlphaFoldDB" id="A0A219AQB9"/>
<dbReference type="KEGG" id="pchm:VFPPC_17817"/>
<gene>
    <name evidence="1" type="ORF">VFPPC_17817</name>
</gene>